<sequence>MADKEEYEHQLKELEKVCNPIMSKLYQGGAPGGMPGGSCGSQARAGSGSASQGPTIEEVD</sequence>
<evidence type="ECO:0000256" key="1">
    <source>
        <dbReference type="SAM" id="MobiDB-lite"/>
    </source>
</evidence>
<protein>
    <submittedName>
        <fullName evidence="2">HSP70 protein</fullName>
    </submittedName>
</protein>
<gene>
    <name evidence="2" type="primary">Hsp70_2</name>
    <name evidence="2" type="ORF">GTO93_0021668</name>
</gene>
<dbReference type="SUPFAM" id="SSF100934">
    <property type="entry name" value="Heat shock protein 70kD (HSP70), C-terminal subdomain"/>
    <property type="match status" value="1"/>
</dbReference>
<organism evidence="2 3">
    <name type="scientific">Polyodon spathula</name>
    <name type="common">North American paddlefish</name>
    <name type="synonym">Squalus spathula</name>
    <dbReference type="NCBI Taxonomy" id="7913"/>
    <lineage>
        <taxon>Eukaryota</taxon>
        <taxon>Metazoa</taxon>
        <taxon>Chordata</taxon>
        <taxon>Craniata</taxon>
        <taxon>Vertebrata</taxon>
        <taxon>Euteleostomi</taxon>
        <taxon>Actinopterygii</taxon>
        <taxon>Chondrostei</taxon>
        <taxon>Acipenseriformes</taxon>
        <taxon>Polyodontidae</taxon>
        <taxon>Polyodon</taxon>
    </lineage>
</organism>
<proteinExistence type="predicted"/>
<reference evidence="2" key="1">
    <citation type="journal article" date="2021" name="Cell">
        <title>Tracing the genetic footprints of vertebrate landing in non-teleost ray-finned fishes.</title>
        <authorList>
            <person name="Bi X."/>
            <person name="Wang K."/>
            <person name="Yang L."/>
            <person name="Pan H."/>
            <person name="Jiang H."/>
            <person name="Wei Q."/>
            <person name="Fang M."/>
            <person name="Yu H."/>
            <person name="Zhu C."/>
            <person name="Cai Y."/>
            <person name="He Y."/>
            <person name="Gan X."/>
            <person name="Zeng H."/>
            <person name="Yu D."/>
            <person name="Zhu Y."/>
            <person name="Jiang H."/>
            <person name="Qiu Q."/>
            <person name="Yang H."/>
            <person name="Zhang Y.E."/>
            <person name="Wang W."/>
            <person name="Zhu M."/>
            <person name="He S."/>
            <person name="Zhang G."/>
        </authorList>
    </citation>
    <scope>NUCLEOTIDE SEQUENCE</scope>
    <source>
        <strain evidence="2">Pddl_001</strain>
    </source>
</reference>
<feature type="non-terminal residue" evidence="2">
    <location>
        <position position="1"/>
    </location>
</feature>
<evidence type="ECO:0000313" key="3">
    <source>
        <dbReference type="Proteomes" id="UP001166093"/>
    </source>
</evidence>
<feature type="region of interest" description="Disordered" evidence="1">
    <location>
        <begin position="27"/>
        <end position="60"/>
    </location>
</feature>
<keyword evidence="3" id="KW-1185">Reference proteome</keyword>
<dbReference type="EMBL" id="JAAWVQ010158221">
    <property type="protein sequence ID" value="MBN3286500.1"/>
    <property type="molecule type" value="Genomic_DNA"/>
</dbReference>
<feature type="compositionally biased region" description="Gly residues" evidence="1">
    <location>
        <begin position="29"/>
        <end position="39"/>
    </location>
</feature>
<feature type="non-terminal residue" evidence="2">
    <location>
        <position position="60"/>
    </location>
</feature>
<dbReference type="Proteomes" id="UP001166093">
    <property type="component" value="Unassembled WGS sequence"/>
</dbReference>
<dbReference type="InterPro" id="IPR029048">
    <property type="entry name" value="HSP70_C_sf"/>
</dbReference>
<evidence type="ECO:0000313" key="2">
    <source>
        <dbReference type="EMBL" id="MBN3286500.1"/>
    </source>
</evidence>
<comment type="caution">
    <text evidence="2">The sequence shown here is derived from an EMBL/GenBank/DDBJ whole genome shotgun (WGS) entry which is preliminary data.</text>
</comment>
<accession>A0ABS2YJX9</accession>
<feature type="compositionally biased region" description="Low complexity" evidence="1">
    <location>
        <begin position="40"/>
        <end position="53"/>
    </location>
</feature>
<dbReference type="Gene3D" id="1.20.1270.10">
    <property type="match status" value="1"/>
</dbReference>
<name>A0ABS2YJX9_POLSP</name>